<dbReference type="EMBL" id="LCPW01000013">
    <property type="protein sequence ID" value="KKW05624.1"/>
    <property type="molecule type" value="Genomic_DNA"/>
</dbReference>
<feature type="compositionally biased region" description="Basic and acidic residues" evidence="2">
    <location>
        <begin position="61"/>
        <end position="78"/>
    </location>
</feature>
<evidence type="ECO:0000313" key="4">
    <source>
        <dbReference type="Proteomes" id="UP000034119"/>
    </source>
</evidence>
<dbReference type="AlphaFoldDB" id="A0A0G1YGY1"/>
<evidence type="ECO:0000256" key="2">
    <source>
        <dbReference type="SAM" id="MobiDB-lite"/>
    </source>
</evidence>
<accession>A0A0G1YGY1</accession>
<sequence>MINPKDRAAAEAAQKFRTQADELRAKLLDPAVVMTKDEVETTVAGVSALETRAAQAAGFTPREEIDRQGGDDPLKRAGPESGEPEVRTIQSRCAALHTNAMKHFGSIEQFVRVGAGRSQPRNDAQRTVLREAVTLAQELFPGDLSARTIVGTTDDASGGEFLLPLQQEASIFAVPNVQEGILQHAQKYAVTGRTIRIPYVVQTDATGGKTRPMAGIAAISIVSEGGTKPTREPTFAQRLLTVYKWAAIWKIGDETAADDFTGQGASTVAQLVGGQVINEMNDYATVVGTGTSQPLAALHTNNGALLTVNRATSQSVDITDIFKMWTRHTHGANSYWGVSRRVMEQLFALTLSSNTLVTLLPNLTGTPVMSMLGYPIRLNDLQATLGVAGDVSLINPAFYAAAIRTQLTVESSIHVEFVADITTYRAFARGGGIPIPTGTFAYKAPGGTKTDEHSPFVRLGDAITS</sequence>
<dbReference type="NCBIfam" id="TIGR01554">
    <property type="entry name" value="major_cap_HK97"/>
    <property type="match status" value="1"/>
</dbReference>
<name>A0A0G1YGY1_9BACT</name>
<proteinExistence type="predicted"/>
<reference evidence="3 4" key="1">
    <citation type="journal article" date="2015" name="Nature">
        <title>rRNA introns, odd ribosomes, and small enigmatic genomes across a large radiation of phyla.</title>
        <authorList>
            <person name="Brown C.T."/>
            <person name="Hug L.A."/>
            <person name="Thomas B.C."/>
            <person name="Sharon I."/>
            <person name="Castelle C.J."/>
            <person name="Singh A."/>
            <person name="Wilkins M.J."/>
            <person name="Williams K.H."/>
            <person name="Banfield J.F."/>
        </authorList>
    </citation>
    <scope>NUCLEOTIDE SEQUENCE [LARGE SCALE GENOMIC DNA]</scope>
</reference>
<comment type="subcellular location">
    <subcellularLocation>
        <location evidence="1">Virion</location>
    </subcellularLocation>
</comment>
<gene>
    <name evidence="3" type="ORF">UY40_C0013G0002</name>
</gene>
<comment type="caution">
    <text evidence="3">The sequence shown here is derived from an EMBL/GenBank/DDBJ whole genome shotgun (WGS) entry which is preliminary data.</text>
</comment>
<feature type="region of interest" description="Disordered" evidence="2">
    <location>
        <begin position="54"/>
        <end position="86"/>
    </location>
</feature>
<dbReference type="InterPro" id="IPR024455">
    <property type="entry name" value="Phage_capsid"/>
</dbReference>
<organism evidence="3 4">
    <name type="scientific">candidate division CPR1 bacterium GW2011_GWC1_49_13</name>
    <dbReference type="NCBI Taxonomy" id="1618342"/>
    <lineage>
        <taxon>Bacteria</taxon>
        <taxon>candidate division CPR1</taxon>
    </lineage>
</organism>
<dbReference type="Proteomes" id="UP000034119">
    <property type="component" value="Unassembled WGS sequence"/>
</dbReference>
<evidence type="ECO:0000256" key="1">
    <source>
        <dbReference type="ARBA" id="ARBA00004328"/>
    </source>
</evidence>
<dbReference type="STRING" id="1618342.UY40_C0013G0002"/>
<protein>
    <submittedName>
        <fullName evidence="3">Phage major capsid protein, HK97 family</fullName>
    </submittedName>
</protein>
<evidence type="ECO:0000313" key="3">
    <source>
        <dbReference type="EMBL" id="KKW05624.1"/>
    </source>
</evidence>
<dbReference type="SUPFAM" id="SSF56563">
    <property type="entry name" value="Major capsid protein gp5"/>
    <property type="match status" value="1"/>
</dbReference>